<sequence>MTQPHEVNPYRNAAVAFASLHGKADHVRAAFADILGALVVATDAVDTDQFGTFAGDVRRTLTPLAAARAKAQLGMRATGLPYGLASEASYGPLPGIGISGHEEILLFIDGERGLEIIEGSRSLITPGTACCVSDFTEIESALAEWGFPAQGLICRPAVGGEASDIVKGITTERALRSALAASFQSSVDGRALVEPDLRAHHNPTRQAVLTQLGLAVAQRLSSLCPMCASPGFGRTGTDLGLPCSDCGTPTDLALQDIYTCPACAHRQKLARPSSFAEPLWCPRCNP</sequence>
<evidence type="ECO:0000313" key="2">
    <source>
        <dbReference type="EMBL" id="AZI58288.1"/>
    </source>
</evidence>
<dbReference type="Pfam" id="PF20376">
    <property type="entry name" value="DUF6671"/>
    <property type="match status" value="1"/>
</dbReference>
<reference evidence="2 3" key="2">
    <citation type="submission" date="2018-12" db="EMBL/GenBank/DDBJ databases">
        <title>Nakamurella antarcticus sp. nov., isolated from Antarctica South Shetland Islands soil.</title>
        <authorList>
            <person name="Peng F."/>
        </authorList>
    </citation>
    <scope>NUCLEOTIDE SEQUENCE [LARGE SCALE GENOMIC DNA]</scope>
    <source>
        <strain evidence="2 3">S14-144</strain>
    </source>
</reference>
<keyword evidence="3" id="KW-1185">Reference proteome</keyword>
<feature type="domain" description="DUF6671" evidence="1">
    <location>
        <begin position="70"/>
        <end position="286"/>
    </location>
</feature>
<dbReference type="Proteomes" id="UP000268084">
    <property type="component" value="Chromosome"/>
</dbReference>
<accession>A0A3G8ZMA7</accession>
<dbReference type="AlphaFoldDB" id="A0A3G8ZMA7"/>
<name>A0A3G8ZMA7_9ACTN</name>
<dbReference type="RefSeq" id="WP_124799197.1">
    <property type="nucleotide sequence ID" value="NZ_CP034170.1"/>
</dbReference>
<gene>
    <name evidence="2" type="ORF">EH165_09205</name>
</gene>
<proteinExistence type="predicted"/>
<dbReference type="EMBL" id="CP034170">
    <property type="protein sequence ID" value="AZI58288.1"/>
    <property type="molecule type" value="Genomic_DNA"/>
</dbReference>
<reference evidence="2 3" key="1">
    <citation type="submission" date="2018-11" db="EMBL/GenBank/DDBJ databases">
        <authorList>
            <person name="Da X."/>
        </authorList>
    </citation>
    <scope>NUCLEOTIDE SEQUENCE [LARGE SCALE GENOMIC DNA]</scope>
    <source>
        <strain evidence="2 3">S14-144</strain>
    </source>
</reference>
<dbReference type="OrthoDB" id="9793837at2"/>
<dbReference type="KEGG" id="nak:EH165_09205"/>
<protein>
    <recommendedName>
        <fullName evidence="1">DUF6671 domain-containing protein</fullName>
    </recommendedName>
</protein>
<evidence type="ECO:0000259" key="1">
    <source>
        <dbReference type="Pfam" id="PF20376"/>
    </source>
</evidence>
<dbReference type="InterPro" id="IPR046612">
    <property type="entry name" value="DUF6671"/>
</dbReference>
<organism evidence="2 3">
    <name type="scientific">Nakamurella antarctica</name>
    <dbReference type="NCBI Taxonomy" id="1902245"/>
    <lineage>
        <taxon>Bacteria</taxon>
        <taxon>Bacillati</taxon>
        <taxon>Actinomycetota</taxon>
        <taxon>Actinomycetes</taxon>
        <taxon>Nakamurellales</taxon>
        <taxon>Nakamurellaceae</taxon>
        <taxon>Nakamurella</taxon>
    </lineage>
</organism>
<evidence type="ECO:0000313" key="3">
    <source>
        <dbReference type="Proteomes" id="UP000268084"/>
    </source>
</evidence>